<feature type="transmembrane region" description="Helical" evidence="1">
    <location>
        <begin position="31"/>
        <end position="50"/>
    </location>
</feature>
<reference evidence="2" key="1">
    <citation type="submission" date="2023-06" db="EMBL/GenBank/DDBJ databases">
        <title>Survivors Of The Sea: Transcriptome response of Skeletonema marinoi to long-term dormancy.</title>
        <authorList>
            <person name="Pinder M.I.M."/>
            <person name="Kourtchenko O."/>
            <person name="Robertson E.K."/>
            <person name="Larsson T."/>
            <person name="Maumus F."/>
            <person name="Osuna-Cruz C.M."/>
            <person name="Vancaester E."/>
            <person name="Stenow R."/>
            <person name="Vandepoele K."/>
            <person name="Ploug H."/>
            <person name="Bruchert V."/>
            <person name="Godhe A."/>
            <person name="Topel M."/>
        </authorList>
    </citation>
    <scope>NUCLEOTIDE SEQUENCE</scope>
    <source>
        <strain evidence="2">R05AC</strain>
    </source>
</reference>
<feature type="transmembrane region" description="Helical" evidence="1">
    <location>
        <begin position="102"/>
        <end position="124"/>
    </location>
</feature>
<keyword evidence="1" id="KW-0812">Transmembrane</keyword>
<accession>A0AAD8YL48</accession>
<keyword evidence="3" id="KW-1185">Reference proteome</keyword>
<evidence type="ECO:0000313" key="3">
    <source>
        <dbReference type="Proteomes" id="UP001224775"/>
    </source>
</evidence>
<comment type="caution">
    <text evidence="2">The sequence shown here is derived from an EMBL/GenBank/DDBJ whole genome shotgun (WGS) entry which is preliminary data.</text>
</comment>
<organism evidence="2 3">
    <name type="scientific">Skeletonema marinoi</name>
    <dbReference type="NCBI Taxonomy" id="267567"/>
    <lineage>
        <taxon>Eukaryota</taxon>
        <taxon>Sar</taxon>
        <taxon>Stramenopiles</taxon>
        <taxon>Ochrophyta</taxon>
        <taxon>Bacillariophyta</taxon>
        <taxon>Coscinodiscophyceae</taxon>
        <taxon>Thalassiosirophycidae</taxon>
        <taxon>Thalassiosirales</taxon>
        <taxon>Skeletonemataceae</taxon>
        <taxon>Skeletonema</taxon>
        <taxon>Skeletonema marinoi-dohrnii complex</taxon>
    </lineage>
</organism>
<protein>
    <submittedName>
        <fullName evidence="2">Uncharacterized protein</fullName>
    </submittedName>
</protein>
<keyword evidence="1" id="KW-1133">Transmembrane helix</keyword>
<evidence type="ECO:0000256" key="1">
    <source>
        <dbReference type="SAM" id="Phobius"/>
    </source>
</evidence>
<feature type="transmembrane region" description="Helical" evidence="1">
    <location>
        <begin position="70"/>
        <end position="90"/>
    </location>
</feature>
<dbReference type="Proteomes" id="UP001224775">
    <property type="component" value="Unassembled WGS sequence"/>
</dbReference>
<sequence>MMALAGAIYVDPPEPPGKCFGEGMLNAEMTLAWMTMGFFFFSTLASVVFYMDIDGIPPKLLLQHLWDSQILYSLPTLAVALGIFMTALAYGIDIGERGGCKFFIFGVIAAPCFVGAIVVLWLVCWHRRKSCLRKITLVQEVVQLRRRRRKPKV</sequence>
<dbReference type="EMBL" id="JATAAI010000003">
    <property type="protein sequence ID" value="KAK1747106.1"/>
    <property type="molecule type" value="Genomic_DNA"/>
</dbReference>
<keyword evidence="1" id="KW-0472">Membrane</keyword>
<evidence type="ECO:0000313" key="2">
    <source>
        <dbReference type="EMBL" id="KAK1747106.1"/>
    </source>
</evidence>
<gene>
    <name evidence="2" type="ORF">QTG54_002450</name>
</gene>
<proteinExistence type="predicted"/>
<name>A0AAD8YL48_9STRA</name>
<dbReference type="AlphaFoldDB" id="A0AAD8YL48"/>